<comment type="similarity">
    <text evidence="2 6">Belongs to the dTDP-4-dehydrorhamnose reductase family.</text>
</comment>
<dbReference type="SUPFAM" id="SSF51735">
    <property type="entry name" value="NAD(P)-binding Rossmann-fold domains"/>
    <property type="match status" value="1"/>
</dbReference>
<evidence type="ECO:0000256" key="5">
    <source>
        <dbReference type="ARBA" id="ARBA00048200"/>
    </source>
</evidence>
<dbReference type="Gene3D" id="3.40.50.720">
    <property type="entry name" value="NAD(P)-binding Rossmann-like Domain"/>
    <property type="match status" value="1"/>
</dbReference>
<organism evidence="8">
    <name type="scientific">uncultured Sphingobacterium sp. EB080_L08E11</name>
    <dbReference type="NCBI Taxonomy" id="710992"/>
    <lineage>
        <taxon>Bacteria</taxon>
        <taxon>Pseudomonadati</taxon>
        <taxon>Bacteroidota</taxon>
        <taxon>Sphingobacteriia</taxon>
        <taxon>Sphingobacteriales</taxon>
        <taxon>Sphingobacteriaceae</taxon>
        <taxon>Sphingobacterium</taxon>
        <taxon>environmental samples</taxon>
    </lineage>
</organism>
<evidence type="ECO:0000259" key="7">
    <source>
        <dbReference type="Pfam" id="PF04321"/>
    </source>
</evidence>
<comment type="pathway">
    <text evidence="1 6">Carbohydrate biosynthesis; dTDP-L-rhamnose biosynthesis.</text>
</comment>
<keyword evidence="6" id="KW-0521">NADP</keyword>
<keyword evidence="6" id="KW-0560">Oxidoreductase</keyword>
<name>E0Y0K5_9SPHI</name>
<accession>E0Y0K5</accession>
<dbReference type="CDD" id="cd05254">
    <property type="entry name" value="dTDP_HR_like_SDR_e"/>
    <property type="match status" value="1"/>
</dbReference>
<dbReference type="PANTHER" id="PTHR10491">
    <property type="entry name" value="DTDP-4-DEHYDRORHAMNOSE REDUCTASE"/>
    <property type="match status" value="1"/>
</dbReference>
<evidence type="ECO:0000313" key="8">
    <source>
        <dbReference type="EMBL" id="ADI20196.1"/>
    </source>
</evidence>
<dbReference type="EMBL" id="GU474939">
    <property type="protein sequence ID" value="ADI20196.1"/>
    <property type="molecule type" value="Genomic_DNA"/>
</dbReference>
<dbReference type="EC" id="1.1.1.133" evidence="3 6"/>
<dbReference type="PANTHER" id="PTHR10491:SF4">
    <property type="entry name" value="METHIONINE ADENOSYLTRANSFERASE 2 SUBUNIT BETA"/>
    <property type="match status" value="1"/>
</dbReference>
<evidence type="ECO:0000256" key="2">
    <source>
        <dbReference type="ARBA" id="ARBA00010944"/>
    </source>
</evidence>
<evidence type="ECO:0000256" key="6">
    <source>
        <dbReference type="RuleBase" id="RU364082"/>
    </source>
</evidence>
<dbReference type="UniPathway" id="UPA00124"/>
<dbReference type="Pfam" id="PF04321">
    <property type="entry name" value="RmlD_sub_bind"/>
    <property type="match status" value="1"/>
</dbReference>
<evidence type="ECO:0000256" key="3">
    <source>
        <dbReference type="ARBA" id="ARBA00012929"/>
    </source>
</evidence>
<dbReference type="GO" id="GO:0019305">
    <property type="term" value="P:dTDP-rhamnose biosynthetic process"/>
    <property type="evidence" value="ECO:0007669"/>
    <property type="project" value="UniProtKB-UniPathway"/>
</dbReference>
<protein>
    <recommendedName>
        <fullName evidence="4 6">dTDP-4-dehydrorhamnose reductase</fullName>
        <ecNumber evidence="3 6">1.1.1.133</ecNumber>
    </recommendedName>
</protein>
<comment type="function">
    <text evidence="6">Catalyzes the reduction of dTDP-6-deoxy-L-lyxo-4-hexulose to yield dTDP-L-rhamnose.</text>
</comment>
<dbReference type="InterPro" id="IPR005913">
    <property type="entry name" value="dTDP_dehydrorham_reduct"/>
</dbReference>
<sequence length="298" mass="32167">MKILFTGSNGLLGQKIAVATANYPQHSFLATSRGANRTKAMGTATYASMDITNAEDVSNVVGDFEPDVIIHGAAMTHVDECELQPDQATLLNVEGTRNIANAANEVGAHVVHISTDFIFDGKDGPYKEDAKAQPLSHYGWTKLEAEDIIKDLPSWSILRTVLVIGMAEDLSRSNIVLWAKGALEKGQPINVVDDQFRTPTLAEDLAQGALLAADQCAQGVFNISGPDFMSIYDLVGQVAAYFGLSMESVTRTDSTTLNQPAKRPPRTGFDISKARKELGYEPHTFNQALEIIANQAGL</sequence>
<dbReference type="AlphaFoldDB" id="E0Y0K5"/>
<proteinExistence type="inferred from homology"/>
<feature type="domain" description="RmlD-like substrate binding" evidence="7">
    <location>
        <begin position="1"/>
        <end position="294"/>
    </location>
</feature>
<reference evidence="8" key="1">
    <citation type="journal article" date="2011" name="Environ. Microbiol.">
        <title>Time-series analyses of Monterey Bay coastal microbial picoplankton using a 'genome proxy' microarray.</title>
        <authorList>
            <person name="Rich V.I."/>
            <person name="Pham V.D."/>
            <person name="Eppley J."/>
            <person name="Shi Y."/>
            <person name="DeLong E.F."/>
        </authorList>
    </citation>
    <scope>NUCLEOTIDE SEQUENCE</scope>
</reference>
<dbReference type="InterPro" id="IPR029903">
    <property type="entry name" value="RmlD-like-bd"/>
</dbReference>
<evidence type="ECO:0000256" key="4">
    <source>
        <dbReference type="ARBA" id="ARBA00017099"/>
    </source>
</evidence>
<dbReference type="InterPro" id="IPR036291">
    <property type="entry name" value="NAD(P)-bd_dom_sf"/>
</dbReference>
<comment type="catalytic activity">
    <reaction evidence="5">
        <text>dTDP-beta-L-rhamnose + NADP(+) = dTDP-4-dehydro-beta-L-rhamnose + NADPH + H(+)</text>
        <dbReference type="Rhea" id="RHEA:21796"/>
        <dbReference type="ChEBI" id="CHEBI:15378"/>
        <dbReference type="ChEBI" id="CHEBI:57510"/>
        <dbReference type="ChEBI" id="CHEBI:57783"/>
        <dbReference type="ChEBI" id="CHEBI:58349"/>
        <dbReference type="ChEBI" id="CHEBI:62830"/>
        <dbReference type="EC" id="1.1.1.133"/>
    </reaction>
</comment>
<dbReference type="GO" id="GO:0008831">
    <property type="term" value="F:dTDP-4-dehydrorhamnose reductase activity"/>
    <property type="evidence" value="ECO:0007669"/>
    <property type="project" value="UniProtKB-EC"/>
</dbReference>
<evidence type="ECO:0000256" key="1">
    <source>
        <dbReference type="ARBA" id="ARBA00004781"/>
    </source>
</evidence>